<gene>
    <name evidence="1" type="ORF">KIH73_00720</name>
</gene>
<dbReference type="PANTHER" id="PTHR15364">
    <property type="entry name" value="2'-DEOXYNUCLEOSIDE 5'-PHOSPHATE N-HYDROLASE 1"/>
    <property type="match status" value="1"/>
</dbReference>
<reference evidence="1 2" key="1">
    <citation type="submission" date="2021-05" db="EMBL/GenBank/DDBJ databases">
        <title>Phylogenetic classification of ten novel species belonging to the genus Bifidobacterium comprising B. colchicus sp. nov., B. abeli sp. nov., B. bicoloris sp. nov., B. guerezis sp. nov., B. rosaliae sp. nov., B. santillanensis sp. nov., B. argentati sp. nov., B. amazzoni sp. nov., B. pluviali sp. nov., and B. pinnaculum sp. nov.</title>
        <authorList>
            <person name="Lugli G.A."/>
            <person name="Ruiz Garcia L."/>
            <person name="Margolles A."/>
            <person name="Ventura M."/>
        </authorList>
    </citation>
    <scope>NUCLEOTIDE SEQUENCE [LARGE SCALE GENOMIC DNA]</scope>
    <source>
        <strain evidence="1 2">6T3</strain>
    </source>
</reference>
<organism evidence="1 2">
    <name type="scientific">Bifidobacterium phasiani</name>
    <dbReference type="NCBI Taxonomy" id="2834431"/>
    <lineage>
        <taxon>Bacteria</taxon>
        <taxon>Bacillati</taxon>
        <taxon>Actinomycetota</taxon>
        <taxon>Actinomycetes</taxon>
        <taxon>Bifidobacteriales</taxon>
        <taxon>Bifidobacteriaceae</taxon>
        <taxon>Bifidobacterium</taxon>
    </lineage>
</organism>
<evidence type="ECO:0000313" key="1">
    <source>
        <dbReference type="EMBL" id="MBW3081917.1"/>
    </source>
</evidence>
<keyword evidence="2" id="KW-1185">Reference proteome</keyword>
<dbReference type="EMBL" id="JAHBBD010000001">
    <property type="protein sequence ID" value="MBW3081917.1"/>
    <property type="molecule type" value="Genomic_DNA"/>
</dbReference>
<dbReference type="RefSeq" id="WP_219079597.1">
    <property type="nucleotide sequence ID" value="NZ_JAHBBD010000001.1"/>
</dbReference>
<evidence type="ECO:0000313" key="2">
    <source>
        <dbReference type="Proteomes" id="UP000812844"/>
    </source>
</evidence>
<proteinExistence type="predicted"/>
<sequence>MADYDFYAAGPFFTPEQVAGMERMEQVLESNGRTLFKPRFASDIAVVGPAGCFRDDIAGIRASAAVIANLVDEDPGTMYEIGYAYAHGIPVYGYLEGLRPGGRVNLMIAQSLTALFASPEALDRYLRTGACEAIELDQF</sequence>
<name>A0ABS6W867_9BIFI</name>
<dbReference type="Pfam" id="PF05014">
    <property type="entry name" value="Nuc_deoxyrib_tr"/>
    <property type="match status" value="1"/>
</dbReference>
<dbReference type="InterPro" id="IPR051239">
    <property type="entry name" value="2'-dNMP_N-hydrolase"/>
</dbReference>
<dbReference type="Proteomes" id="UP000812844">
    <property type="component" value="Unassembled WGS sequence"/>
</dbReference>
<accession>A0ABS6W867</accession>
<dbReference type="PANTHER" id="PTHR15364:SF0">
    <property type="entry name" value="2'-DEOXYNUCLEOSIDE 5'-PHOSPHATE N-HYDROLASE 1"/>
    <property type="match status" value="1"/>
</dbReference>
<comment type="caution">
    <text evidence="1">The sequence shown here is derived from an EMBL/GenBank/DDBJ whole genome shotgun (WGS) entry which is preliminary data.</text>
</comment>
<dbReference type="InterPro" id="IPR007710">
    <property type="entry name" value="Nucleoside_deoxyribTrfase"/>
</dbReference>
<protein>
    <submittedName>
        <fullName evidence="1">Nucleoside 2-deoxyribosyltransferase</fullName>
    </submittedName>
</protein>